<name>A0A8S9LQV5_BRACR</name>
<evidence type="ECO:0000313" key="3">
    <source>
        <dbReference type="EMBL" id="KAF2607948.1"/>
    </source>
</evidence>
<dbReference type="PANTHER" id="PTHR34146">
    <property type="entry name" value="POLYNUCLEOTIDYL TRANSFERASE, RIBONUCLEASE H-LIKE SUPERFAMILY PROTEIN-RELATED"/>
    <property type="match status" value="1"/>
</dbReference>
<evidence type="ECO:0000259" key="2">
    <source>
        <dbReference type="Pfam" id="PF13456"/>
    </source>
</evidence>
<dbReference type="InterPro" id="IPR044730">
    <property type="entry name" value="RNase_H-like_dom_plant"/>
</dbReference>
<evidence type="ECO:0000256" key="1">
    <source>
        <dbReference type="SAM" id="MobiDB-lite"/>
    </source>
</evidence>
<organism evidence="3 4">
    <name type="scientific">Brassica cretica</name>
    <name type="common">Mustard</name>
    <dbReference type="NCBI Taxonomy" id="69181"/>
    <lineage>
        <taxon>Eukaryota</taxon>
        <taxon>Viridiplantae</taxon>
        <taxon>Streptophyta</taxon>
        <taxon>Embryophyta</taxon>
        <taxon>Tracheophyta</taxon>
        <taxon>Spermatophyta</taxon>
        <taxon>Magnoliopsida</taxon>
        <taxon>eudicotyledons</taxon>
        <taxon>Gunneridae</taxon>
        <taxon>Pentapetalae</taxon>
        <taxon>rosids</taxon>
        <taxon>malvids</taxon>
        <taxon>Brassicales</taxon>
        <taxon>Brassicaceae</taxon>
        <taxon>Brassiceae</taxon>
        <taxon>Brassica</taxon>
    </lineage>
</organism>
<protein>
    <recommendedName>
        <fullName evidence="2">RNase H type-1 domain-containing protein</fullName>
    </recommendedName>
</protein>
<sequence>MWSKGSYTSLRIGPPVEVSPAQKQQASSSKKPVEKKPAARKKTGKKEGDNYYYSAREESYKTKSHEKSETKQSTRLSKQMPERQSNLEIKGAAARGFVGSALTAEALAFREALKIASSSGIAHLKILSDSSVLISALRSETVLNEIAGLLHEISHLISLFSTLSANSVADGLTKNYLAAFSLQNLV</sequence>
<reference evidence="3" key="1">
    <citation type="submission" date="2019-12" db="EMBL/GenBank/DDBJ databases">
        <title>Genome sequencing and annotation of Brassica cretica.</title>
        <authorList>
            <person name="Studholme D.J."/>
            <person name="Sarris P.F."/>
        </authorList>
    </citation>
    <scope>NUCLEOTIDE SEQUENCE</scope>
    <source>
        <strain evidence="3">PFS-001/15</strain>
        <tissue evidence="3">Leaf</tissue>
    </source>
</reference>
<feature type="compositionally biased region" description="Low complexity" evidence="1">
    <location>
        <begin position="19"/>
        <end position="30"/>
    </location>
</feature>
<accession>A0A8S9LQV5</accession>
<dbReference type="AlphaFoldDB" id="A0A8S9LQV5"/>
<evidence type="ECO:0000313" key="4">
    <source>
        <dbReference type="Proteomes" id="UP000712281"/>
    </source>
</evidence>
<feature type="region of interest" description="Disordered" evidence="1">
    <location>
        <begin position="1"/>
        <end position="84"/>
    </location>
</feature>
<dbReference type="EMBL" id="QGKW02000276">
    <property type="protein sequence ID" value="KAF2607948.1"/>
    <property type="molecule type" value="Genomic_DNA"/>
</dbReference>
<feature type="compositionally biased region" description="Basic and acidic residues" evidence="1">
    <location>
        <begin position="45"/>
        <end position="72"/>
    </location>
</feature>
<dbReference type="GO" id="GO:0004523">
    <property type="term" value="F:RNA-DNA hybrid ribonuclease activity"/>
    <property type="evidence" value="ECO:0007669"/>
    <property type="project" value="InterPro"/>
</dbReference>
<dbReference type="CDD" id="cd06222">
    <property type="entry name" value="RNase_H_like"/>
    <property type="match status" value="1"/>
</dbReference>
<comment type="caution">
    <text evidence="3">The sequence shown here is derived from an EMBL/GenBank/DDBJ whole genome shotgun (WGS) entry which is preliminary data.</text>
</comment>
<gene>
    <name evidence="3" type="ORF">F2Q68_00043791</name>
</gene>
<dbReference type="PANTHER" id="PTHR34146:SF3">
    <property type="entry name" value="POLYNUCLEOTIDYL TRANSFERASE, RIBONUCLEASE H-LIKE SUPERFAMILY PROTEIN"/>
    <property type="match status" value="1"/>
</dbReference>
<dbReference type="InterPro" id="IPR002156">
    <property type="entry name" value="RNaseH_domain"/>
</dbReference>
<dbReference type="InterPro" id="IPR036397">
    <property type="entry name" value="RNaseH_sf"/>
</dbReference>
<dbReference type="Gene3D" id="3.30.420.10">
    <property type="entry name" value="Ribonuclease H-like superfamily/Ribonuclease H"/>
    <property type="match status" value="1"/>
</dbReference>
<proteinExistence type="predicted"/>
<feature type="compositionally biased region" description="Polar residues" evidence="1">
    <location>
        <begin position="73"/>
        <end position="84"/>
    </location>
</feature>
<dbReference type="GO" id="GO:0003676">
    <property type="term" value="F:nucleic acid binding"/>
    <property type="evidence" value="ECO:0007669"/>
    <property type="project" value="InterPro"/>
</dbReference>
<feature type="domain" description="RNase H type-1" evidence="2">
    <location>
        <begin position="100"/>
        <end position="164"/>
    </location>
</feature>
<dbReference type="Proteomes" id="UP000712281">
    <property type="component" value="Unassembled WGS sequence"/>
</dbReference>
<dbReference type="Pfam" id="PF13456">
    <property type="entry name" value="RVT_3"/>
    <property type="match status" value="1"/>
</dbReference>